<reference evidence="6 7" key="2">
    <citation type="submission" date="2017-05" db="EMBL/GenBank/DDBJ databases">
        <title>Genome of Chryseobacterium haifense.</title>
        <authorList>
            <person name="Newman J.D."/>
        </authorList>
    </citation>
    <scope>NUCLEOTIDE SEQUENCE [LARGE SCALE GENOMIC DNA]</scope>
    <source>
        <strain evidence="6 7">DSM 19056</strain>
    </source>
</reference>
<dbReference type="InterPro" id="IPR040495">
    <property type="entry name" value="HU-CCDC81_bac_1"/>
</dbReference>
<accession>A0A246B9E5</accession>
<gene>
    <name evidence="6" type="ORF">AP75_07525</name>
</gene>
<proteinExistence type="predicted"/>
<organism evidence="6 7">
    <name type="scientific">Kaistella haifensis DSM 19056</name>
    <dbReference type="NCBI Taxonomy" id="1450526"/>
    <lineage>
        <taxon>Bacteria</taxon>
        <taxon>Pseudomonadati</taxon>
        <taxon>Bacteroidota</taxon>
        <taxon>Flavobacteriia</taxon>
        <taxon>Flavobacteriales</taxon>
        <taxon>Weeksellaceae</taxon>
        <taxon>Chryseobacterium group</taxon>
        <taxon>Kaistella</taxon>
    </lineage>
</organism>
<dbReference type="AlphaFoldDB" id="A0A246B9E5"/>
<evidence type="ECO:0000313" key="6">
    <source>
        <dbReference type="EMBL" id="OWK98128.1"/>
    </source>
</evidence>
<feature type="compositionally biased region" description="Basic residues" evidence="2">
    <location>
        <begin position="236"/>
        <end position="255"/>
    </location>
</feature>
<protein>
    <recommendedName>
        <fullName evidence="8">CCDC81-like prokaryotic HU domain-containing protein</fullName>
    </recommendedName>
</protein>
<evidence type="ECO:0000256" key="2">
    <source>
        <dbReference type="SAM" id="MobiDB-lite"/>
    </source>
</evidence>
<dbReference type="Pfam" id="PF18174">
    <property type="entry name" value="HU-CCDC81_bac_1"/>
    <property type="match status" value="1"/>
</dbReference>
<keyword evidence="7" id="KW-1185">Reference proteome</keyword>
<dbReference type="RefSeq" id="WP_031501298.1">
    <property type="nucleotide sequence ID" value="NZ_JASZ02000013.1"/>
</dbReference>
<name>A0A246B9E5_9FLAO</name>
<comment type="caution">
    <text evidence="6">The sequence shown here is derived from an EMBL/GenBank/DDBJ whole genome shotgun (WGS) entry which is preliminary data.</text>
</comment>
<keyword evidence="3" id="KW-1133">Transmembrane helix</keyword>
<dbReference type="EMBL" id="JASZ02000013">
    <property type="protein sequence ID" value="OWK98128.1"/>
    <property type="molecule type" value="Genomic_DNA"/>
</dbReference>
<reference evidence="6 7" key="1">
    <citation type="submission" date="2014-01" db="EMBL/GenBank/DDBJ databases">
        <authorList>
            <consortium name="Genome Consortium for Active Teaching"/>
            <person name="Sontag T.C."/>
            <person name="Newman J.D."/>
        </authorList>
    </citation>
    <scope>NUCLEOTIDE SEQUENCE [LARGE SCALE GENOMIC DNA]</scope>
    <source>
        <strain evidence="6 7">DSM 19056</strain>
    </source>
</reference>
<feature type="transmembrane region" description="Helical" evidence="3">
    <location>
        <begin position="159"/>
        <end position="177"/>
    </location>
</feature>
<dbReference type="Proteomes" id="UP000197587">
    <property type="component" value="Unassembled WGS sequence"/>
</dbReference>
<evidence type="ECO:0000259" key="4">
    <source>
        <dbReference type="Pfam" id="PF18174"/>
    </source>
</evidence>
<dbReference type="InterPro" id="IPR010992">
    <property type="entry name" value="IHF-like_DNA-bd_dom_sf"/>
</dbReference>
<evidence type="ECO:0000313" key="7">
    <source>
        <dbReference type="Proteomes" id="UP000197587"/>
    </source>
</evidence>
<evidence type="ECO:0000259" key="5">
    <source>
        <dbReference type="Pfam" id="PF18175"/>
    </source>
</evidence>
<evidence type="ECO:0000256" key="3">
    <source>
        <dbReference type="SAM" id="Phobius"/>
    </source>
</evidence>
<feature type="domain" description="CCDC81-like prokaryotic HU" evidence="5">
    <location>
        <begin position="61"/>
        <end position="127"/>
    </location>
</feature>
<keyword evidence="3" id="KW-0472">Membrane</keyword>
<dbReference type="Pfam" id="PF18175">
    <property type="entry name" value="HU-CCDC81_bac_2"/>
    <property type="match status" value="1"/>
</dbReference>
<sequence length="255" mass="28701">MNFPVLILEFLNKHGHVNIPGFGVFYLKNTNASLDNENAHILPPGKEVAFRTETSEKDENLADFIIQQNNLSRIEAEIELRKLTNFWNSTLEKDGKIAIENIGTFFLDDSKLRFTGERTVNLSPDFYGLEEINLSQIKNSRPIESVDGGAKPYRFSKTIFWLIPVLLGIGVITYLGLSQPEIIFGQKSFEKGFGKPIEKKIENPSAKTDSAVVKQLAIDSLKTDSTATTIAPAKKWSSKKKSTSKWKKSRKPQNH</sequence>
<keyword evidence="1" id="KW-0238">DNA-binding</keyword>
<dbReference type="SUPFAM" id="SSF47729">
    <property type="entry name" value="IHF-like DNA-binding proteins"/>
    <property type="match status" value="1"/>
</dbReference>
<dbReference type="InterPro" id="IPR041268">
    <property type="entry name" value="HU-CCDC81_bac_2"/>
</dbReference>
<feature type="region of interest" description="Disordered" evidence="2">
    <location>
        <begin position="232"/>
        <end position="255"/>
    </location>
</feature>
<evidence type="ECO:0000256" key="1">
    <source>
        <dbReference type="ARBA" id="ARBA00023125"/>
    </source>
</evidence>
<keyword evidence="3" id="KW-0812">Transmembrane</keyword>
<dbReference type="GO" id="GO:0003677">
    <property type="term" value="F:DNA binding"/>
    <property type="evidence" value="ECO:0007669"/>
    <property type="project" value="UniProtKB-KW"/>
</dbReference>
<evidence type="ECO:0008006" key="8">
    <source>
        <dbReference type="Google" id="ProtNLM"/>
    </source>
</evidence>
<feature type="domain" description="CCDC81-like prokaryotic HU" evidence="4">
    <location>
        <begin position="7"/>
        <end position="57"/>
    </location>
</feature>